<dbReference type="EMBL" id="JAFBCF010000001">
    <property type="protein sequence ID" value="MBM7799645.1"/>
    <property type="molecule type" value="Genomic_DNA"/>
</dbReference>
<evidence type="ECO:0000256" key="6">
    <source>
        <dbReference type="ARBA" id="ARBA00022755"/>
    </source>
</evidence>
<evidence type="ECO:0000256" key="10">
    <source>
        <dbReference type="PROSITE-ProRule" id="PRU00886"/>
    </source>
</evidence>
<feature type="active site" evidence="9">
    <location>
        <position position="172"/>
    </location>
</feature>
<feature type="active site" description="Nucleophile" evidence="9">
    <location>
        <position position="85"/>
    </location>
</feature>
<dbReference type="InterPro" id="IPR001674">
    <property type="entry name" value="GMP_synth_C"/>
</dbReference>
<evidence type="ECO:0000256" key="2">
    <source>
        <dbReference type="ARBA" id="ARBA00005153"/>
    </source>
</evidence>
<evidence type="ECO:0000256" key="1">
    <source>
        <dbReference type="ARBA" id="ARBA00002332"/>
    </source>
</evidence>
<protein>
    <recommendedName>
        <fullName evidence="9">GMP synthase [glutamine-hydrolyzing]</fullName>
        <ecNumber evidence="9">6.3.5.2</ecNumber>
    </recommendedName>
    <alternativeName>
        <fullName evidence="9">GMP synthetase</fullName>
    </alternativeName>
    <alternativeName>
        <fullName evidence="9">Glutamine amidotransferase</fullName>
    </alternativeName>
</protein>
<dbReference type="PANTHER" id="PTHR11922:SF2">
    <property type="entry name" value="GMP SYNTHASE [GLUTAMINE-HYDROLYZING]"/>
    <property type="match status" value="1"/>
</dbReference>
<dbReference type="PRINTS" id="PR00096">
    <property type="entry name" value="GATASE"/>
</dbReference>
<evidence type="ECO:0000256" key="4">
    <source>
        <dbReference type="ARBA" id="ARBA00022741"/>
    </source>
</evidence>
<comment type="catalytic activity">
    <reaction evidence="9">
        <text>XMP + L-glutamine + ATP + H2O = GMP + L-glutamate + AMP + diphosphate + 2 H(+)</text>
        <dbReference type="Rhea" id="RHEA:11680"/>
        <dbReference type="ChEBI" id="CHEBI:15377"/>
        <dbReference type="ChEBI" id="CHEBI:15378"/>
        <dbReference type="ChEBI" id="CHEBI:29985"/>
        <dbReference type="ChEBI" id="CHEBI:30616"/>
        <dbReference type="ChEBI" id="CHEBI:33019"/>
        <dbReference type="ChEBI" id="CHEBI:57464"/>
        <dbReference type="ChEBI" id="CHEBI:58115"/>
        <dbReference type="ChEBI" id="CHEBI:58359"/>
        <dbReference type="ChEBI" id="CHEBI:456215"/>
        <dbReference type="EC" id="6.3.5.2"/>
    </reaction>
</comment>
<dbReference type="InterPro" id="IPR014729">
    <property type="entry name" value="Rossmann-like_a/b/a_fold"/>
</dbReference>
<evidence type="ECO:0000313" key="12">
    <source>
        <dbReference type="EMBL" id="MBM7799645.1"/>
    </source>
</evidence>
<dbReference type="SUPFAM" id="SSF52402">
    <property type="entry name" value="Adenine nucleotide alpha hydrolases-like"/>
    <property type="match status" value="1"/>
</dbReference>
<dbReference type="NCBIfam" id="TIGR00888">
    <property type="entry name" value="guaA_Nterm"/>
    <property type="match status" value="1"/>
</dbReference>
<gene>
    <name evidence="9" type="primary">guaA</name>
    <name evidence="12" type="ORF">JOE57_002566</name>
</gene>
<evidence type="ECO:0000313" key="13">
    <source>
        <dbReference type="Proteomes" id="UP000704762"/>
    </source>
</evidence>
<dbReference type="InterPro" id="IPR025777">
    <property type="entry name" value="GMPS_ATP_PPase_dom"/>
</dbReference>
<keyword evidence="8 9" id="KW-0315">Glutamine amidotransferase</keyword>
<comment type="function">
    <text evidence="1 9">Catalyzes the synthesis of GMP from XMP.</text>
</comment>
<dbReference type="PANTHER" id="PTHR11922">
    <property type="entry name" value="GMP SYNTHASE-RELATED"/>
    <property type="match status" value="1"/>
</dbReference>
<dbReference type="PRINTS" id="PR00099">
    <property type="entry name" value="CPSGATASE"/>
</dbReference>
<dbReference type="Pfam" id="PF02540">
    <property type="entry name" value="NAD_synthase"/>
    <property type="match status" value="1"/>
</dbReference>
<dbReference type="Proteomes" id="UP000704762">
    <property type="component" value="Unassembled WGS sequence"/>
</dbReference>
<evidence type="ECO:0000256" key="3">
    <source>
        <dbReference type="ARBA" id="ARBA00022598"/>
    </source>
</evidence>
<dbReference type="Pfam" id="PF00117">
    <property type="entry name" value="GATase"/>
    <property type="match status" value="1"/>
</dbReference>
<dbReference type="CDD" id="cd01742">
    <property type="entry name" value="GATase1_GMP_Synthase"/>
    <property type="match status" value="1"/>
</dbReference>
<dbReference type="Gene3D" id="3.40.50.620">
    <property type="entry name" value="HUPs"/>
    <property type="match status" value="1"/>
</dbReference>
<dbReference type="CDD" id="cd01997">
    <property type="entry name" value="GMP_synthase_C"/>
    <property type="match status" value="1"/>
</dbReference>
<dbReference type="SUPFAM" id="SSF52317">
    <property type="entry name" value="Class I glutamine amidotransferase-like"/>
    <property type="match status" value="1"/>
</dbReference>
<comment type="pathway">
    <text evidence="2 9">Purine metabolism; GMP biosynthesis; GMP from XMP (L-Gln route): step 1/1.</text>
</comment>
<dbReference type="Gene3D" id="3.30.300.10">
    <property type="match status" value="1"/>
</dbReference>
<feature type="binding site" evidence="10">
    <location>
        <begin position="226"/>
        <end position="232"/>
    </location>
    <ligand>
        <name>ATP</name>
        <dbReference type="ChEBI" id="CHEBI:30616"/>
    </ligand>
</feature>
<dbReference type="Gene3D" id="3.40.50.880">
    <property type="match status" value="1"/>
</dbReference>
<dbReference type="EC" id="6.3.5.2" evidence="9"/>
<dbReference type="HAMAP" id="MF_00344">
    <property type="entry name" value="GMP_synthase"/>
    <property type="match status" value="1"/>
</dbReference>
<dbReference type="Pfam" id="PF00958">
    <property type="entry name" value="GMP_synt_C"/>
    <property type="match status" value="1"/>
</dbReference>
<evidence type="ECO:0000259" key="11">
    <source>
        <dbReference type="PROSITE" id="PS51553"/>
    </source>
</evidence>
<keyword evidence="6 9" id="KW-0658">Purine biosynthesis</keyword>
<dbReference type="PROSITE" id="PS51553">
    <property type="entry name" value="GMPS_ATP_PPASE"/>
    <property type="match status" value="1"/>
</dbReference>
<sequence>MTELDHDLVVVIDFGAQYAQLIARRVREAKVYSEIMPHTSTVEQIVARRPKAIILSGGPQSVYAEGAPQVDPRLFEQQIPVFGICYGFQAMARALGGDVARTGLSEFGRTPTVVDNAGVLLAGLPAELSVWMSHGDSVAAAPAGFAELARSSGAPIAAFENVERSLAGVQWHPEVQHSQAGQRVLERFLYEIAGCTPDWTAKNIVEDSVASIREQIGDKHVICGLSGGVDSAVAAALVQKAVGDQLTCVFVDHGLLRKGEAEQVERDYVAATGVDLKVVEAADQFLDALAGVIDPEQKRKIIGREFIRTFEAAARQVVGEHSHDGEVEFLVQGTLYPDVVESGGGEGAANIKSHHNVGGLPEDLQFKLVEPLRTLFKDEVRAVGEQLGLPAEIVWRQPFPGPGLGIRIIGEVTRDRLAILQEADAIARAELSAAGLDREIWQFPVVLLADVRSVGVQGDGRTYGHPIVLRPVTSEDAMTADWGRLPYDVLEKISTRITNEVREVNRVVVDITSKPPGTIEWE</sequence>
<dbReference type="PRINTS" id="PR00097">
    <property type="entry name" value="ANTSNTHASEII"/>
</dbReference>
<dbReference type="RefSeq" id="WP_204918536.1">
    <property type="nucleotide sequence ID" value="NZ_BAAAQP010000003.1"/>
</dbReference>
<keyword evidence="7 9" id="KW-0067">ATP-binding</keyword>
<dbReference type="InterPro" id="IPR022955">
    <property type="entry name" value="GMP_synthase"/>
</dbReference>
<evidence type="ECO:0000256" key="5">
    <source>
        <dbReference type="ARBA" id="ARBA00022749"/>
    </source>
</evidence>
<dbReference type="InterPro" id="IPR017926">
    <property type="entry name" value="GATASE"/>
</dbReference>
<dbReference type="SUPFAM" id="SSF54810">
    <property type="entry name" value="GMP synthetase C-terminal dimerisation domain"/>
    <property type="match status" value="1"/>
</dbReference>
<dbReference type="PROSITE" id="PS51273">
    <property type="entry name" value="GATASE_TYPE_1"/>
    <property type="match status" value="1"/>
</dbReference>
<dbReference type="InterPro" id="IPR029062">
    <property type="entry name" value="Class_I_gatase-like"/>
</dbReference>
<dbReference type="NCBIfam" id="NF000848">
    <property type="entry name" value="PRK00074.1"/>
    <property type="match status" value="1"/>
</dbReference>
<evidence type="ECO:0000256" key="9">
    <source>
        <dbReference type="HAMAP-Rule" id="MF_00344"/>
    </source>
</evidence>
<feature type="active site" evidence="9">
    <location>
        <position position="174"/>
    </location>
</feature>
<keyword evidence="4 9" id="KW-0547">Nucleotide-binding</keyword>
<dbReference type="GO" id="GO:0003922">
    <property type="term" value="F:GMP synthase (glutamine-hydrolyzing) activity"/>
    <property type="evidence" value="ECO:0007669"/>
    <property type="project" value="UniProtKB-EC"/>
</dbReference>
<dbReference type="InterPro" id="IPR022310">
    <property type="entry name" value="NAD/GMP_synthase"/>
</dbReference>
<proteinExistence type="inferred from homology"/>
<keyword evidence="13" id="KW-1185">Reference proteome</keyword>
<accession>A0ABS2RKW4</accession>
<dbReference type="InterPro" id="IPR004739">
    <property type="entry name" value="GMP_synth_GATase"/>
</dbReference>
<feature type="domain" description="GMPS ATP-PPase" evidence="11">
    <location>
        <begin position="199"/>
        <end position="396"/>
    </location>
</feature>
<organism evidence="12 13">
    <name type="scientific">Microlunatus panaciterrae</name>
    <dbReference type="NCBI Taxonomy" id="400768"/>
    <lineage>
        <taxon>Bacteria</taxon>
        <taxon>Bacillati</taxon>
        <taxon>Actinomycetota</taxon>
        <taxon>Actinomycetes</taxon>
        <taxon>Propionibacteriales</taxon>
        <taxon>Propionibacteriaceae</taxon>
        <taxon>Microlunatus</taxon>
    </lineage>
</organism>
<reference evidence="12 13" key="1">
    <citation type="submission" date="2021-01" db="EMBL/GenBank/DDBJ databases">
        <title>Sequencing the genomes of 1000 actinobacteria strains.</title>
        <authorList>
            <person name="Klenk H.-P."/>
        </authorList>
    </citation>
    <scope>NUCLEOTIDE SEQUENCE [LARGE SCALE GENOMIC DNA]</scope>
    <source>
        <strain evidence="12 13">DSM 18662</strain>
    </source>
</reference>
<comment type="subunit">
    <text evidence="9">Homodimer.</text>
</comment>
<comment type="caution">
    <text evidence="12">The sequence shown here is derived from an EMBL/GenBank/DDBJ whole genome shotgun (WGS) entry which is preliminary data.</text>
</comment>
<evidence type="ECO:0000256" key="8">
    <source>
        <dbReference type="ARBA" id="ARBA00022962"/>
    </source>
</evidence>
<name>A0ABS2RKW4_9ACTN</name>
<keyword evidence="5 9" id="KW-0332">GMP biosynthesis</keyword>
<dbReference type="NCBIfam" id="TIGR00884">
    <property type="entry name" value="guaA_Cterm"/>
    <property type="match status" value="1"/>
</dbReference>
<evidence type="ECO:0000256" key="7">
    <source>
        <dbReference type="ARBA" id="ARBA00022840"/>
    </source>
</evidence>
<keyword evidence="3 9" id="KW-0436">Ligase</keyword>